<dbReference type="CDD" id="cd01448">
    <property type="entry name" value="TST_Repeat_1"/>
    <property type="match status" value="1"/>
</dbReference>
<proteinExistence type="predicted"/>
<dbReference type="OrthoDB" id="9781034at2"/>
<dbReference type="Gene3D" id="3.40.250.10">
    <property type="entry name" value="Rhodanese-like domain"/>
    <property type="match status" value="2"/>
</dbReference>
<evidence type="ECO:0000256" key="2">
    <source>
        <dbReference type="ARBA" id="ARBA00047549"/>
    </source>
</evidence>
<dbReference type="PROSITE" id="PS00683">
    <property type="entry name" value="RHODANESE_2"/>
    <property type="match status" value="1"/>
</dbReference>
<keyword evidence="6" id="KW-1185">Reference proteome</keyword>
<dbReference type="InterPro" id="IPR001307">
    <property type="entry name" value="Thiosulphate_STrfase_CS"/>
</dbReference>
<feature type="domain" description="Rhodanese" evidence="4">
    <location>
        <begin position="173"/>
        <end position="282"/>
    </location>
</feature>
<evidence type="ECO:0000259" key="4">
    <source>
        <dbReference type="PROSITE" id="PS50206"/>
    </source>
</evidence>
<protein>
    <recommendedName>
        <fullName evidence="3">Sulfurtransferase</fullName>
    </recommendedName>
</protein>
<dbReference type="Proteomes" id="UP000183810">
    <property type="component" value="Chromosome"/>
</dbReference>
<reference evidence="5" key="1">
    <citation type="submission" date="2016-11" db="EMBL/GenBank/DDBJ databases">
        <authorList>
            <person name="Jaros S."/>
            <person name="Januszkiewicz K."/>
            <person name="Wedrychowicz H."/>
        </authorList>
    </citation>
    <scope>NUCLEOTIDE SEQUENCE [LARGE SCALE GENOMIC DNA]</scope>
    <source>
        <strain evidence="5">Y48</strain>
    </source>
</reference>
<dbReference type="KEGG" id="nsl:BOX37_04850"/>
<dbReference type="Pfam" id="PF00581">
    <property type="entry name" value="Rhodanese"/>
    <property type="match status" value="2"/>
</dbReference>
<sequence length="298" mass="32988">MPVAPDPHPAFGSYAVPHRLVTTEWLSANIGVPGLKIIESNDDILLYDIGHVPGAVKIDWRGDLSDPVTRDYLDGAHFTELMRAKGIRREDTVVIYGDRGNAQAAHTAWIFTLFGHEDVRLLDGGRDAWISEERDTTFDLPSPTPSDYPSVERDDTVARAFREQVLTRLGDPLVDVRSAQEYAGDDKALDQDYATLRGGHVPTAVNIPWTHANAADGRFRSRAELDAVYGALPAEDLVVYSRVGERSSHTWFVLTFLLGRRSVRNYDGSWIEWGNSVRLPITRGTEPGSATAPRGPIN</sequence>
<dbReference type="GO" id="GO:0004792">
    <property type="term" value="F:thiosulfate-cyanide sulfurtransferase activity"/>
    <property type="evidence" value="ECO:0007669"/>
    <property type="project" value="UniProtKB-EC"/>
</dbReference>
<dbReference type="PANTHER" id="PTHR43855">
    <property type="entry name" value="THIOSULFATE SULFURTRANSFERASE"/>
    <property type="match status" value="1"/>
</dbReference>
<feature type="domain" description="Rhodanese" evidence="4">
    <location>
        <begin position="31"/>
        <end position="138"/>
    </location>
</feature>
<dbReference type="InterPro" id="IPR001763">
    <property type="entry name" value="Rhodanese-like_dom"/>
</dbReference>
<dbReference type="PANTHER" id="PTHR43855:SF1">
    <property type="entry name" value="THIOSULFATE SULFURTRANSFERASE"/>
    <property type="match status" value="1"/>
</dbReference>
<comment type="catalytic activity">
    <reaction evidence="2">
        <text>thiosulfate + hydrogen cyanide = thiocyanate + sulfite + 2 H(+)</text>
        <dbReference type="Rhea" id="RHEA:16881"/>
        <dbReference type="ChEBI" id="CHEBI:15378"/>
        <dbReference type="ChEBI" id="CHEBI:17359"/>
        <dbReference type="ChEBI" id="CHEBI:18022"/>
        <dbReference type="ChEBI" id="CHEBI:18407"/>
        <dbReference type="ChEBI" id="CHEBI:33542"/>
        <dbReference type="EC" id="2.8.1.1"/>
    </reaction>
</comment>
<evidence type="ECO:0000256" key="3">
    <source>
        <dbReference type="RuleBase" id="RU000507"/>
    </source>
</evidence>
<evidence type="ECO:0000256" key="1">
    <source>
        <dbReference type="ARBA" id="ARBA00022737"/>
    </source>
</evidence>
<name>A0A1J0W147_9NOCA</name>
<dbReference type="RefSeq" id="WP_071931196.1">
    <property type="nucleotide sequence ID" value="NZ_CP018082.1"/>
</dbReference>
<accession>A0A1J0W147</accession>
<dbReference type="PROSITE" id="PS00380">
    <property type="entry name" value="RHODANESE_1"/>
    <property type="match status" value="1"/>
</dbReference>
<dbReference type="InterPro" id="IPR036873">
    <property type="entry name" value="Rhodanese-like_dom_sf"/>
</dbReference>
<keyword evidence="3 5" id="KW-0808">Transferase</keyword>
<dbReference type="SUPFAM" id="SSF52821">
    <property type="entry name" value="Rhodanese/Cell cycle control phosphatase"/>
    <property type="match status" value="2"/>
</dbReference>
<gene>
    <name evidence="5" type="ORF">BOX37_04850</name>
</gene>
<organism evidence="5 6">
    <name type="scientific">Nocardia mangyaensis</name>
    <dbReference type="NCBI Taxonomy" id="2213200"/>
    <lineage>
        <taxon>Bacteria</taxon>
        <taxon>Bacillati</taxon>
        <taxon>Actinomycetota</taxon>
        <taxon>Actinomycetes</taxon>
        <taxon>Mycobacteriales</taxon>
        <taxon>Nocardiaceae</taxon>
        <taxon>Nocardia</taxon>
    </lineage>
</organism>
<dbReference type="InterPro" id="IPR051126">
    <property type="entry name" value="Thiosulfate_sulfurtransferase"/>
</dbReference>
<dbReference type="CDD" id="cd01449">
    <property type="entry name" value="TST_Repeat_2"/>
    <property type="match status" value="1"/>
</dbReference>
<dbReference type="EMBL" id="CP018082">
    <property type="protein sequence ID" value="APE38035.1"/>
    <property type="molecule type" value="Genomic_DNA"/>
</dbReference>
<dbReference type="AlphaFoldDB" id="A0A1J0W147"/>
<dbReference type="SMART" id="SM00450">
    <property type="entry name" value="RHOD"/>
    <property type="match status" value="2"/>
</dbReference>
<evidence type="ECO:0000313" key="6">
    <source>
        <dbReference type="Proteomes" id="UP000183810"/>
    </source>
</evidence>
<dbReference type="PROSITE" id="PS50206">
    <property type="entry name" value="RHODANESE_3"/>
    <property type="match status" value="2"/>
</dbReference>
<evidence type="ECO:0000313" key="5">
    <source>
        <dbReference type="EMBL" id="APE38035.1"/>
    </source>
</evidence>
<keyword evidence="1" id="KW-0677">Repeat</keyword>